<proteinExistence type="predicted"/>
<organism evidence="1 2">
    <name type="scientific">Portunus trituberculatus</name>
    <name type="common">Swimming crab</name>
    <name type="synonym">Neptunus trituberculatus</name>
    <dbReference type="NCBI Taxonomy" id="210409"/>
    <lineage>
        <taxon>Eukaryota</taxon>
        <taxon>Metazoa</taxon>
        <taxon>Ecdysozoa</taxon>
        <taxon>Arthropoda</taxon>
        <taxon>Crustacea</taxon>
        <taxon>Multicrustacea</taxon>
        <taxon>Malacostraca</taxon>
        <taxon>Eumalacostraca</taxon>
        <taxon>Eucarida</taxon>
        <taxon>Decapoda</taxon>
        <taxon>Pleocyemata</taxon>
        <taxon>Brachyura</taxon>
        <taxon>Eubrachyura</taxon>
        <taxon>Portunoidea</taxon>
        <taxon>Portunidae</taxon>
        <taxon>Portuninae</taxon>
        <taxon>Portunus</taxon>
    </lineage>
</organism>
<accession>A0A5B7EV57</accession>
<gene>
    <name evidence="1" type="ORF">E2C01_032101</name>
</gene>
<keyword evidence="2" id="KW-1185">Reference proteome</keyword>
<evidence type="ECO:0000313" key="2">
    <source>
        <dbReference type="Proteomes" id="UP000324222"/>
    </source>
</evidence>
<reference evidence="1 2" key="1">
    <citation type="submission" date="2019-05" db="EMBL/GenBank/DDBJ databases">
        <title>Another draft genome of Portunus trituberculatus and its Hox gene families provides insights of decapod evolution.</title>
        <authorList>
            <person name="Jeong J.-H."/>
            <person name="Song I."/>
            <person name="Kim S."/>
            <person name="Choi T."/>
            <person name="Kim D."/>
            <person name="Ryu S."/>
            <person name="Kim W."/>
        </authorList>
    </citation>
    <scope>NUCLEOTIDE SEQUENCE [LARGE SCALE GENOMIC DNA]</scope>
    <source>
        <tissue evidence="1">Muscle</tissue>
    </source>
</reference>
<dbReference type="EMBL" id="VSRR010004112">
    <property type="protein sequence ID" value="MPC38591.1"/>
    <property type="molecule type" value="Genomic_DNA"/>
</dbReference>
<sequence>MLSEAVVVPKKINIIPTQVNSGTPCLLLYFHLPT</sequence>
<name>A0A5B7EV57_PORTR</name>
<dbReference type="AlphaFoldDB" id="A0A5B7EV57"/>
<protein>
    <submittedName>
        <fullName evidence="1">Uncharacterized protein</fullName>
    </submittedName>
</protein>
<evidence type="ECO:0000313" key="1">
    <source>
        <dbReference type="EMBL" id="MPC38591.1"/>
    </source>
</evidence>
<dbReference type="Proteomes" id="UP000324222">
    <property type="component" value="Unassembled WGS sequence"/>
</dbReference>
<comment type="caution">
    <text evidence="1">The sequence shown here is derived from an EMBL/GenBank/DDBJ whole genome shotgun (WGS) entry which is preliminary data.</text>
</comment>